<protein>
    <recommendedName>
        <fullName evidence="3">EamA domain-containing protein</fullName>
    </recommendedName>
</protein>
<feature type="transmembrane region" description="Helical" evidence="1">
    <location>
        <begin position="67"/>
        <end position="89"/>
    </location>
</feature>
<dbReference type="AlphaFoldDB" id="A0A6C0DVA3"/>
<keyword evidence="1" id="KW-1133">Transmembrane helix</keyword>
<organism evidence="2">
    <name type="scientific">viral metagenome</name>
    <dbReference type="NCBI Taxonomy" id="1070528"/>
    <lineage>
        <taxon>unclassified sequences</taxon>
        <taxon>metagenomes</taxon>
        <taxon>organismal metagenomes</taxon>
    </lineage>
</organism>
<feature type="transmembrane region" description="Helical" evidence="1">
    <location>
        <begin position="98"/>
        <end position="116"/>
    </location>
</feature>
<sequence length="117" mass="13571">MADKYKKLDVFFYVYLLLITVSSISSQFLFKKAYANSGDNKLVLLGLLAYTFTGYCVYSVLSYGNLVILNIIWHLIYFVILFIIGFLIFKEKFSYQQLIASLFGMLSLIIFMFYGVE</sequence>
<reference evidence="2" key="1">
    <citation type="journal article" date="2020" name="Nature">
        <title>Giant virus diversity and host interactions through global metagenomics.</title>
        <authorList>
            <person name="Schulz F."/>
            <person name="Roux S."/>
            <person name="Paez-Espino D."/>
            <person name="Jungbluth S."/>
            <person name="Walsh D.A."/>
            <person name="Denef V.J."/>
            <person name="McMahon K.D."/>
            <person name="Konstantinidis K.T."/>
            <person name="Eloe-Fadrosh E.A."/>
            <person name="Kyrpides N.C."/>
            <person name="Woyke T."/>
        </authorList>
    </citation>
    <scope>NUCLEOTIDE SEQUENCE</scope>
    <source>
        <strain evidence="2">GVMAG-M-3300023174-75</strain>
    </source>
</reference>
<keyword evidence="1" id="KW-0812">Transmembrane</keyword>
<name>A0A6C0DVA3_9ZZZZ</name>
<accession>A0A6C0DVA3</accession>
<dbReference type="SUPFAM" id="SSF103481">
    <property type="entry name" value="Multidrug resistance efflux transporter EmrE"/>
    <property type="match status" value="1"/>
</dbReference>
<feature type="transmembrane region" description="Helical" evidence="1">
    <location>
        <begin position="12"/>
        <end position="30"/>
    </location>
</feature>
<evidence type="ECO:0000313" key="2">
    <source>
        <dbReference type="EMBL" id="QHT20886.1"/>
    </source>
</evidence>
<evidence type="ECO:0008006" key="3">
    <source>
        <dbReference type="Google" id="ProtNLM"/>
    </source>
</evidence>
<dbReference type="Gene3D" id="1.10.3730.20">
    <property type="match status" value="1"/>
</dbReference>
<dbReference type="InterPro" id="IPR037185">
    <property type="entry name" value="EmrE-like"/>
</dbReference>
<dbReference type="EMBL" id="MN739683">
    <property type="protein sequence ID" value="QHT20886.1"/>
    <property type="molecule type" value="Genomic_DNA"/>
</dbReference>
<feature type="transmembrane region" description="Helical" evidence="1">
    <location>
        <begin position="42"/>
        <end position="61"/>
    </location>
</feature>
<proteinExistence type="predicted"/>
<evidence type="ECO:0000256" key="1">
    <source>
        <dbReference type="SAM" id="Phobius"/>
    </source>
</evidence>
<keyword evidence="1" id="KW-0472">Membrane</keyword>